<dbReference type="NCBIfam" id="TIGR01494">
    <property type="entry name" value="ATPase_P-type"/>
    <property type="match status" value="1"/>
</dbReference>
<evidence type="ECO:0000313" key="19">
    <source>
        <dbReference type="Proteomes" id="UP000178449"/>
    </source>
</evidence>
<dbReference type="InterPro" id="IPR006122">
    <property type="entry name" value="HMA_Cu_ion-bd"/>
</dbReference>
<dbReference type="Gene3D" id="3.40.50.1000">
    <property type="entry name" value="HAD superfamily/HAD-like"/>
    <property type="match status" value="1"/>
</dbReference>
<dbReference type="SUPFAM" id="SSF56784">
    <property type="entry name" value="HAD-like"/>
    <property type="match status" value="1"/>
</dbReference>
<name>A0A1F6GBI1_9PROT</name>
<dbReference type="InterPro" id="IPR036163">
    <property type="entry name" value="HMA_dom_sf"/>
</dbReference>
<evidence type="ECO:0000256" key="1">
    <source>
        <dbReference type="ARBA" id="ARBA00004127"/>
    </source>
</evidence>
<dbReference type="GO" id="GO:0043682">
    <property type="term" value="F:P-type divalent copper transporter activity"/>
    <property type="evidence" value="ECO:0007669"/>
    <property type="project" value="TreeGrafter"/>
</dbReference>
<proteinExistence type="inferred from homology"/>
<feature type="transmembrane region" description="Helical" evidence="16">
    <location>
        <begin position="757"/>
        <end position="776"/>
    </location>
</feature>
<evidence type="ECO:0000256" key="12">
    <source>
        <dbReference type="ARBA" id="ARBA00022989"/>
    </source>
</evidence>
<dbReference type="InterPro" id="IPR027256">
    <property type="entry name" value="P-typ_ATPase_IB"/>
</dbReference>
<keyword evidence="4 16" id="KW-0812">Transmembrane</keyword>
<sequence length="818" mass="86094">MKEAILEVSEMSCASCSARVEGIVRGLPGVERAAVNLLTEQLSLTYDESQLALDQVIQAVTEGGYPAKEPVKLVNLVFRVEGMSCASCSANLEKGLSELEGMVKASVNLSTEKAALRFDPTKLKSAQIKEKAEALGYPLKEMQANSDDLAHSLAKEKERLALKNKFIGSLALSLPLVIVAMGEMVGLKLPEFVSPHYSPQTFVLTQLLLCLPVMGLGRQFYQRGLKALYHLGPNMDSLIAIGTLASFGHSLWGLALVLGGDSRGFHMLYFESTAVILTLILMGKFLESGAKQKSAEAMKALLKLRPSDARLIDDKGRETLLPIEEVMPGDRLLVKIGERVPLDGVILEGQTALDQSFLTGESMPVELGVGDPVAGASLNQGQPIQIEVTKTAENSTLAQIIKLVEDANAQKAPVARLADQISGVFVPVVMVLATLAGLGWWILGGDFTFGLQVFVAVLVIACPCALGLATPTAILVGVGRGAALGILVKGGESLENSAKLDQIMFDKTGTLTRGKPELLETLVINGDRDGLLALAAGAERQSEHLIAKAICLAAEQAQIAPLALDNVEMVKSLGVQAQYQGQTLKVGHFGFAGQGAEPAEGLKLGEAGITPIYVSLGGQILGILGVADPVKPEAALVMAQLMAQGIEPVMLTGDHPLVAAAIAQKLGIKQVGAGLLPGQKLEWIKQAQAKGLRVAMVGDGINDAPALVQADLGVAIGSGAEVAVQSADFILVKDQLTGLLTALSLARQTLTKIKQNLFWAFCYNSLGIPFAAGILVPFGGPALSPMIAALAMALSSVSVLTNSLTLRLFKPVELEEID</sequence>
<dbReference type="InterPro" id="IPR036412">
    <property type="entry name" value="HAD-like_sf"/>
</dbReference>
<dbReference type="InterPro" id="IPR008250">
    <property type="entry name" value="ATPase_P-typ_transduc_dom_A_sf"/>
</dbReference>
<evidence type="ECO:0000313" key="18">
    <source>
        <dbReference type="EMBL" id="OGG95439.1"/>
    </source>
</evidence>
<dbReference type="SUPFAM" id="SSF81665">
    <property type="entry name" value="Calcium ATPase, transmembrane domain M"/>
    <property type="match status" value="1"/>
</dbReference>
<evidence type="ECO:0000256" key="16">
    <source>
        <dbReference type="RuleBase" id="RU362081"/>
    </source>
</evidence>
<keyword evidence="13" id="KW-0186">Copper</keyword>
<keyword evidence="8" id="KW-0187">Copper transport</keyword>
<evidence type="ECO:0000256" key="7">
    <source>
        <dbReference type="ARBA" id="ARBA00022741"/>
    </source>
</evidence>
<dbReference type="InterPro" id="IPR018303">
    <property type="entry name" value="ATPase_P-typ_P_site"/>
</dbReference>
<keyword evidence="3" id="KW-0813">Transport</keyword>
<dbReference type="InterPro" id="IPR059000">
    <property type="entry name" value="ATPase_P-type_domA"/>
</dbReference>
<dbReference type="GO" id="GO:0055070">
    <property type="term" value="P:copper ion homeostasis"/>
    <property type="evidence" value="ECO:0007669"/>
    <property type="project" value="TreeGrafter"/>
</dbReference>
<dbReference type="Gene3D" id="3.40.1110.10">
    <property type="entry name" value="Calcium-transporting ATPase, cytoplasmic domain N"/>
    <property type="match status" value="1"/>
</dbReference>
<feature type="domain" description="HMA" evidence="17">
    <location>
        <begin position="2"/>
        <end position="68"/>
    </location>
</feature>
<keyword evidence="5 16" id="KW-0479">Metal-binding</keyword>
<dbReference type="EMBL" id="MFNE01000023">
    <property type="protein sequence ID" value="OGG95439.1"/>
    <property type="molecule type" value="Genomic_DNA"/>
</dbReference>
<feature type="transmembrane region" description="Helical" evidence="16">
    <location>
        <begin position="197"/>
        <end position="217"/>
    </location>
</feature>
<dbReference type="SFLD" id="SFLDF00027">
    <property type="entry name" value="p-type_atpase"/>
    <property type="match status" value="1"/>
</dbReference>
<dbReference type="PROSITE" id="PS00154">
    <property type="entry name" value="ATPASE_E1_E2"/>
    <property type="match status" value="1"/>
</dbReference>
<dbReference type="NCBIfam" id="TIGR01511">
    <property type="entry name" value="ATPase-IB1_Cu"/>
    <property type="match status" value="1"/>
</dbReference>
<dbReference type="SUPFAM" id="SSF55008">
    <property type="entry name" value="HMA, heavy metal-associated domain"/>
    <property type="match status" value="2"/>
</dbReference>
<evidence type="ECO:0000256" key="15">
    <source>
        <dbReference type="ARBA" id="ARBA00023136"/>
    </source>
</evidence>
<evidence type="ECO:0000256" key="11">
    <source>
        <dbReference type="ARBA" id="ARBA00022967"/>
    </source>
</evidence>
<dbReference type="InterPro" id="IPR023298">
    <property type="entry name" value="ATPase_P-typ_TM_dom_sf"/>
</dbReference>
<feature type="transmembrane region" description="Helical" evidence="16">
    <location>
        <begin position="782"/>
        <end position="800"/>
    </location>
</feature>
<dbReference type="InterPro" id="IPR001757">
    <property type="entry name" value="P_typ_ATPase"/>
</dbReference>
<dbReference type="GO" id="GO:0012505">
    <property type="term" value="C:endomembrane system"/>
    <property type="evidence" value="ECO:0007669"/>
    <property type="project" value="UniProtKB-SubCell"/>
</dbReference>
<keyword evidence="16" id="KW-1003">Cell membrane</keyword>
<evidence type="ECO:0000256" key="5">
    <source>
        <dbReference type="ARBA" id="ARBA00022723"/>
    </source>
</evidence>
<keyword evidence="7 16" id="KW-0547">Nucleotide-binding</keyword>
<evidence type="ECO:0000256" key="8">
    <source>
        <dbReference type="ARBA" id="ARBA00022796"/>
    </source>
</evidence>
<comment type="similarity">
    <text evidence="2 16">Belongs to the cation transport ATPase (P-type) (TC 3.A.3) family. Type IB subfamily.</text>
</comment>
<dbReference type="GO" id="GO:0016887">
    <property type="term" value="F:ATP hydrolysis activity"/>
    <property type="evidence" value="ECO:0007669"/>
    <property type="project" value="InterPro"/>
</dbReference>
<dbReference type="SUPFAM" id="SSF81653">
    <property type="entry name" value="Calcium ATPase, transduction domain A"/>
    <property type="match status" value="1"/>
</dbReference>
<dbReference type="FunFam" id="2.70.150.10:FF:000002">
    <property type="entry name" value="Copper-transporting ATPase 1, putative"/>
    <property type="match status" value="1"/>
</dbReference>
<feature type="transmembrane region" description="Helical" evidence="16">
    <location>
        <begin position="238"/>
        <end position="258"/>
    </location>
</feature>
<dbReference type="AlphaFoldDB" id="A0A1F6GBI1"/>
<dbReference type="CDD" id="cd02094">
    <property type="entry name" value="P-type_ATPase_Cu-like"/>
    <property type="match status" value="1"/>
</dbReference>
<dbReference type="CDD" id="cd00371">
    <property type="entry name" value="HMA"/>
    <property type="match status" value="2"/>
</dbReference>
<protein>
    <recommendedName>
        <fullName evidence="17">HMA domain-containing protein</fullName>
    </recommendedName>
</protein>
<dbReference type="SFLD" id="SFLDS00003">
    <property type="entry name" value="Haloacid_Dehalogenase"/>
    <property type="match status" value="1"/>
</dbReference>
<reference evidence="18 19" key="1">
    <citation type="journal article" date="2016" name="Nat. Commun.">
        <title>Thousands of microbial genomes shed light on interconnected biogeochemical processes in an aquifer system.</title>
        <authorList>
            <person name="Anantharaman K."/>
            <person name="Brown C.T."/>
            <person name="Hug L.A."/>
            <person name="Sharon I."/>
            <person name="Castelle C.J."/>
            <person name="Probst A.J."/>
            <person name="Thomas B.C."/>
            <person name="Singh A."/>
            <person name="Wilkins M.J."/>
            <person name="Karaoz U."/>
            <person name="Brodie E.L."/>
            <person name="Williams K.H."/>
            <person name="Hubbard S.S."/>
            <person name="Banfield J.F."/>
        </authorList>
    </citation>
    <scope>NUCLEOTIDE SEQUENCE [LARGE SCALE GENOMIC DNA]</scope>
</reference>
<accession>A0A1F6GBI1</accession>
<dbReference type="NCBIfam" id="TIGR01512">
    <property type="entry name" value="ATPase-IB2_Cd"/>
    <property type="match status" value="1"/>
</dbReference>
<dbReference type="InterPro" id="IPR023299">
    <property type="entry name" value="ATPase_P-typ_cyto_dom_N"/>
</dbReference>
<dbReference type="SFLD" id="SFLDG00002">
    <property type="entry name" value="C1.7:_P-type_atpase_like"/>
    <property type="match status" value="1"/>
</dbReference>
<feature type="transmembrane region" description="Helical" evidence="16">
    <location>
        <begin position="166"/>
        <end position="185"/>
    </location>
</feature>
<evidence type="ECO:0000256" key="6">
    <source>
        <dbReference type="ARBA" id="ARBA00022737"/>
    </source>
</evidence>
<evidence type="ECO:0000256" key="4">
    <source>
        <dbReference type="ARBA" id="ARBA00022692"/>
    </source>
</evidence>
<dbReference type="PANTHER" id="PTHR43520:SF8">
    <property type="entry name" value="P-TYPE CU(+) TRANSPORTER"/>
    <property type="match status" value="1"/>
</dbReference>
<feature type="transmembrane region" description="Helical" evidence="16">
    <location>
        <begin position="449"/>
        <end position="470"/>
    </location>
</feature>
<evidence type="ECO:0000256" key="3">
    <source>
        <dbReference type="ARBA" id="ARBA00022448"/>
    </source>
</evidence>
<comment type="subcellular location">
    <subcellularLocation>
        <location evidence="16">Cell membrane</location>
    </subcellularLocation>
    <subcellularLocation>
        <location evidence="1">Endomembrane system</location>
        <topology evidence="1">Multi-pass membrane protein</topology>
    </subcellularLocation>
</comment>
<evidence type="ECO:0000256" key="13">
    <source>
        <dbReference type="ARBA" id="ARBA00023008"/>
    </source>
</evidence>
<keyword evidence="10" id="KW-0460">Magnesium</keyword>
<dbReference type="NCBIfam" id="TIGR00003">
    <property type="entry name" value="copper ion binding protein"/>
    <property type="match status" value="1"/>
</dbReference>
<keyword evidence="9 16" id="KW-0067">ATP-binding</keyword>
<dbReference type="InterPro" id="IPR023214">
    <property type="entry name" value="HAD_sf"/>
</dbReference>
<dbReference type="FunFam" id="3.30.70.100:FF:000001">
    <property type="entry name" value="ATPase copper transporting beta"/>
    <property type="match status" value="1"/>
</dbReference>
<dbReference type="GO" id="GO:0005507">
    <property type="term" value="F:copper ion binding"/>
    <property type="evidence" value="ECO:0007669"/>
    <property type="project" value="InterPro"/>
</dbReference>
<dbReference type="PANTHER" id="PTHR43520">
    <property type="entry name" value="ATP7, ISOFORM B"/>
    <property type="match status" value="1"/>
</dbReference>
<feature type="transmembrane region" description="Helical" evidence="16">
    <location>
        <begin position="421"/>
        <end position="443"/>
    </location>
</feature>
<keyword evidence="15 16" id="KW-0472">Membrane</keyword>
<dbReference type="Gene3D" id="2.70.150.10">
    <property type="entry name" value="Calcium-transporting ATPase, cytoplasmic transduction domain A"/>
    <property type="match status" value="1"/>
</dbReference>
<dbReference type="STRING" id="1817772.A2527_04850"/>
<dbReference type="PRINTS" id="PR00942">
    <property type="entry name" value="CUATPASEI"/>
</dbReference>
<gene>
    <name evidence="18" type="ORF">A2527_04850</name>
</gene>
<keyword evidence="11" id="KW-1278">Translocase</keyword>
<evidence type="ECO:0000256" key="14">
    <source>
        <dbReference type="ARBA" id="ARBA00023065"/>
    </source>
</evidence>
<feature type="domain" description="HMA" evidence="17">
    <location>
        <begin position="74"/>
        <end position="140"/>
    </location>
</feature>
<evidence type="ECO:0000256" key="10">
    <source>
        <dbReference type="ARBA" id="ARBA00022842"/>
    </source>
</evidence>
<keyword evidence="14" id="KW-0406">Ion transport</keyword>
<dbReference type="InterPro" id="IPR006121">
    <property type="entry name" value="HMA_dom"/>
</dbReference>
<dbReference type="Pfam" id="PF00403">
    <property type="entry name" value="HMA"/>
    <property type="match status" value="2"/>
</dbReference>
<dbReference type="Pfam" id="PF00702">
    <property type="entry name" value="Hydrolase"/>
    <property type="match status" value="1"/>
</dbReference>
<dbReference type="Pfam" id="PF00122">
    <property type="entry name" value="E1-E2_ATPase"/>
    <property type="match status" value="1"/>
</dbReference>
<dbReference type="NCBIfam" id="TIGR01525">
    <property type="entry name" value="ATPase-IB_hvy"/>
    <property type="match status" value="1"/>
</dbReference>
<evidence type="ECO:0000256" key="9">
    <source>
        <dbReference type="ARBA" id="ARBA00022840"/>
    </source>
</evidence>
<dbReference type="PROSITE" id="PS01047">
    <property type="entry name" value="HMA_1"/>
    <property type="match status" value="2"/>
</dbReference>
<feature type="transmembrane region" description="Helical" evidence="16">
    <location>
        <begin position="264"/>
        <end position="283"/>
    </location>
</feature>
<dbReference type="Gene3D" id="3.30.70.100">
    <property type="match status" value="2"/>
</dbReference>
<evidence type="ECO:0000256" key="2">
    <source>
        <dbReference type="ARBA" id="ARBA00006024"/>
    </source>
</evidence>
<keyword evidence="6" id="KW-0677">Repeat</keyword>
<dbReference type="InterPro" id="IPR017969">
    <property type="entry name" value="Heavy-metal-associated_CS"/>
</dbReference>
<evidence type="ECO:0000259" key="17">
    <source>
        <dbReference type="PROSITE" id="PS50846"/>
    </source>
</evidence>
<dbReference type="Proteomes" id="UP000178449">
    <property type="component" value="Unassembled WGS sequence"/>
</dbReference>
<dbReference type="GO" id="GO:0005886">
    <property type="term" value="C:plasma membrane"/>
    <property type="evidence" value="ECO:0007669"/>
    <property type="project" value="UniProtKB-SubCell"/>
</dbReference>
<organism evidence="18 19">
    <name type="scientific">Candidatus Lambdaproteobacteria bacterium RIFOXYD2_FULL_50_16</name>
    <dbReference type="NCBI Taxonomy" id="1817772"/>
    <lineage>
        <taxon>Bacteria</taxon>
        <taxon>Pseudomonadati</taxon>
        <taxon>Pseudomonadota</taxon>
        <taxon>Candidatus Lambdaproteobacteria</taxon>
    </lineage>
</organism>
<dbReference type="PROSITE" id="PS50846">
    <property type="entry name" value="HMA_2"/>
    <property type="match status" value="2"/>
</dbReference>
<keyword evidence="12 16" id="KW-1133">Transmembrane helix</keyword>
<comment type="caution">
    <text evidence="18">The sequence shown here is derived from an EMBL/GenBank/DDBJ whole genome shotgun (WGS) entry which is preliminary data.</text>
</comment>
<dbReference type="InterPro" id="IPR044492">
    <property type="entry name" value="P_typ_ATPase_HD_dom"/>
</dbReference>
<dbReference type="GO" id="GO:0005524">
    <property type="term" value="F:ATP binding"/>
    <property type="evidence" value="ECO:0007669"/>
    <property type="project" value="UniProtKB-UniRule"/>
</dbReference>
<dbReference type="PRINTS" id="PR00119">
    <property type="entry name" value="CATATPASE"/>
</dbReference>